<evidence type="ECO:0000256" key="5">
    <source>
        <dbReference type="ARBA" id="ARBA00022679"/>
    </source>
</evidence>
<dbReference type="InterPro" id="IPR015421">
    <property type="entry name" value="PyrdxlP-dep_Trfase_major"/>
</dbReference>
<dbReference type="PANTHER" id="PTHR21152">
    <property type="entry name" value="AMINOTRANSFERASE CLASS V"/>
    <property type="match status" value="1"/>
</dbReference>
<dbReference type="Gene3D" id="3.90.1150.10">
    <property type="entry name" value="Aspartate Aminotransferase, domain 1"/>
    <property type="match status" value="1"/>
</dbReference>
<dbReference type="RefSeq" id="XP_022464829.1">
    <property type="nucleotide sequence ID" value="XM_022608321.1"/>
</dbReference>
<gene>
    <name evidence="10" type="primary">KNAG0E03240</name>
    <name evidence="10" type="ordered locus">KNAG_0E03240</name>
</gene>
<evidence type="ECO:0000256" key="2">
    <source>
        <dbReference type="ARBA" id="ARBA00009236"/>
    </source>
</evidence>
<dbReference type="HOGENOM" id="CLU_027686_5_2_1"/>
<dbReference type="eggNOG" id="KOG2862">
    <property type="taxonomic scope" value="Eukaryota"/>
</dbReference>
<keyword evidence="4" id="KW-0032">Aminotransferase</keyword>
<dbReference type="InterPro" id="IPR024169">
    <property type="entry name" value="SP_NH2Trfase/AEP_transaminase"/>
</dbReference>
<evidence type="ECO:0000259" key="9">
    <source>
        <dbReference type="Pfam" id="PF00266"/>
    </source>
</evidence>
<dbReference type="STRING" id="1071383.J7RM15"/>
<feature type="domain" description="Aminotransferase class V" evidence="9">
    <location>
        <begin position="20"/>
        <end position="296"/>
    </location>
</feature>
<evidence type="ECO:0000256" key="1">
    <source>
        <dbReference type="ARBA" id="ARBA00001933"/>
    </source>
</evidence>
<evidence type="ECO:0000256" key="7">
    <source>
        <dbReference type="PIRSR" id="PIRSR000524-1"/>
    </source>
</evidence>
<dbReference type="Proteomes" id="UP000006310">
    <property type="component" value="Chromosome 5"/>
</dbReference>
<comment type="similarity">
    <text evidence="2">Belongs to the class-V pyridoxal-phosphate-dependent aminotransferase family.</text>
</comment>
<dbReference type="PANTHER" id="PTHR21152:SF24">
    <property type="entry name" value="ALANINE--GLYOXYLATE AMINOTRANSFERASE 1"/>
    <property type="match status" value="1"/>
</dbReference>
<dbReference type="InterPro" id="IPR015424">
    <property type="entry name" value="PyrdxlP-dep_Trfase"/>
</dbReference>
<dbReference type="SUPFAM" id="SSF53383">
    <property type="entry name" value="PLP-dependent transferases"/>
    <property type="match status" value="1"/>
</dbReference>
<dbReference type="EMBL" id="HE978318">
    <property type="protein sequence ID" value="CCK70583.1"/>
    <property type="molecule type" value="Genomic_DNA"/>
</dbReference>
<dbReference type="GO" id="GO:0004760">
    <property type="term" value="F:L-serine-pyruvate transaminase activity"/>
    <property type="evidence" value="ECO:0007669"/>
    <property type="project" value="TreeGrafter"/>
</dbReference>
<dbReference type="GO" id="GO:0019265">
    <property type="term" value="P:glycine biosynthetic process, by transamination of glyoxylate"/>
    <property type="evidence" value="ECO:0007669"/>
    <property type="project" value="EnsemblFungi"/>
</dbReference>
<dbReference type="GeneID" id="34526283"/>
<dbReference type="Pfam" id="PF00266">
    <property type="entry name" value="Aminotran_5"/>
    <property type="match status" value="1"/>
</dbReference>
<accession>J7RM15</accession>
<reference evidence="11" key="2">
    <citation type="submission" date="2012-08" db="EMBL/GenBank/DDBJ databases">
        <title>Genome sequence of Kazachstania naganishii.</title>
        <authorList>
            <person name="Gordon J.L."/>
            <person name="Armisen D."/>
            <person name="Proux-Wera E."/>
            <person name="OhEigeartaigh S.S."/>
            <person name="Byrne K.P."/>
            <person name="Wolfe K.H."/>
        </authorList>
    </citation>
    <scope>NUCLEOTIDE SEQUENCE [LARGE SCALE GENOMIC DNA]</scope>
    <source>
        <strain evidence="11">ATCC MYA-139 / BCRC 22969 / CBS 8797 / CCRC 22969 / KCTC 17520 / NBRC 10181 / NCYC 3082</strain>
    </source>
</reference>
<dbReference type="InterPro" id="IPR000192">
    <property type="entry name" value="Aminotrans_V_dom"/>
</dbReference>
<evidence type="ECO:0000313" key="10">
    <source>
        <dbReference type="EMBL" id="CCK70583.1"/>
    </source>
</evidence>
<organism evidence="10 11">
    <name type="scientific">Huiozyma naganishii (strain ATCC MYA-139 / BCRC 22969 / CBS 8797 / KCTC 17520 / NBRC 10181 / NCYC 3082 / Yp74L-3)</name>
    <name type="common">Yeast</name>
    <name type="synonym">Kazachstania naganishii</name>
    <dbReference type="NCBI Taxonomy" id="1071383"/>
    <lineage>
        <taxon>Eukaryota</taxon>
        <taxon>Fungi</taxon>
        <taxon>Dikarya</taxon>
        <taxon>Ascomycota</taxon>
        <taxon>Saccharomycotina</taxon>
        <taxon>Saccharomycetes</taxon>
        <taxon>Saccharomycetales</taxon>
        <taxon>Saccharomycetaceae</taxon>
        <taxon>Huiozyma</taxon>
    </lineage>
</organism>
<dbReference type="EC" id="2.6.1.44" evidence="3"/>
<keyword evidence="11" id="KW-1185">Reference proteome</keyword>
<dbReference type="KEGG" id="kng:KNAG_0E03240"/>
<dbReference type="GO" id="GO:0005777">
    <property type="term" value="C:peroxisome"/>
    <property type="evidence" value="ECO:0007669"/>
    <property type="project" value="TreeGrafter"/>
</dbReference>
<comment type="cofactor">
    <cofactor evidence="1 8">
        <name>pyridoxal 5'-phosphate</name>
        <dbReference type="ChEBI" id="CHEBI:597326"/>
    </cofactor>
</comment>
<evidence type="ECO:0000256" key="8">
    <source>
        <dbReference type="PIRSR" id="PIRSR000524-50"/>
    </source>
</evidence>
<feature type="binding site" evidence="7">
    <location>
        <position position="346"/>
    </location>
    <ligand>
        <name>substrate</name>
    </ligand>
</feature>
<dbReference type="OMA" id="MLVPTNG"/>
<dbReference type="Gene3D" id="3.40.640.10">
    <property type="entry name" value="Type I PLP-dependent aspartate aminotransferase-like (Major domain)"/>
    <property type="match status" value="1"/>
</dbReference>
<name>J7RM15_HUIN7</name>
<dbReference type="InterPro" id="IPR015422">
    <property type="entry name" value="PyrdxlP-dep_Trfase_small"/>
</dbReference>
<dbReference type="GO" id="GO:0008453">
    <property type="term" value="F:alanine-glyoxylate transaminase activity"/>
    <property type="evidence" value="ECO:0007669"/>
    <property type="project" value="UniProtKB-EC"/>
</dbReference>
<dbReference type="AlphaFoldDB" id="J7RM15"/>
<dbReference type="PIRSF" id="PIRSF000524">
    <property type="entry name" value="SPT"/>
    <property type="match status" value="1"/>
</dbReference>
<evidence type="ECO:0000256" key="6">
    <source>
        <dbReference type="ARBA" id="ARBA00022898"/>
    </source>
</evidence>
<evidence type="ECO:0000313" key="11">
    <source>
        <dbReference type="Proteomes" id="UP000006310"/>
    </source>
</evidence>
<dbReference type="OrthoDB" id="7403325at2759"/>
<evidence type="ECO:0000256" key="4">
    <source>
        <dbReference type="ARBA" id="ARBA00022576"/>
    </source>
</evidence>
<keyword evidence="6 8" id="KW-0663">Pyridoxal phosphate</keyword>
<reference evidence="10 11" key="1">
    <citation type="journal article" date="2011" name="Proc. Natl. Acad. Sci. U.S.A.">
        <title>Evolutionary erosion of yeast sex chromosomes by mating-type switching accidents.</title>
        <authorList>
            <person name="Gordon J.L."/>
            <person name="Armisen D."/>
            <person name="Proux-Wera E."/>
            <person name="Oheigeartaigh S.S."/>
            <person name="Byrne K.P."/>
            <person name="Wolfe K.H."/>
        </authorList>
    </citation>
    <scope>NUCLEOTIDE SEQUENCE [LARGE SCALE GENOMIC DNA]</scope>
    <source>
        <strain evidence="11">ATCC MYA-139 / BCRC 22969 / CBS 8797 / CCRC 22969 / KCTC 17520 / NBRC 10181 / NCYC 3082</strain>
    </source>
</reference>
<keyword evidence="5" id="KW-0808">Transferase</keyword>
<feature type="modified residue" description="N6-(pyridoxal phosphate)lysine" evidence="8">
    <location>
        <position position="196"/>
    </location>
</feature>
<evidence type="ECO:0000256" key="3">
    <source>
        <dbReference type="ARBA" id="ARBA00013049"/>
    </source>
</evidence>
<protein>
    <recommendedName>
        <fullName evidence="3">alanine--glyoxylate transaminase</fullName>
        <ecNumber evidence="3">2.6.1.44</ecNumber>
    </recommendedName>
</protein>
<sequence>MSLLIPGPVTITKNVQEGLNANSLSHTGPQFTTIFQSALQNLKRVYNATQAEGNLPLIIAGSGTLGFDVAGTNFVNPGDNVLLVSTGFFSDEFGECLETYHGANLTVLKPDTVGGVVPLDEIATELRAANGKYRAIVVTHVDTSTAVLNDVGAIAAVTHRESPNTFVIVDAVCSLGCEELQFDKWQLDFVLSASQKAVGAPPGLALGMVSPRALDFALQKRPTGSFYASLKKWAPILQSYAGGQAKYFATQATQLVSSLDTALQELLQRESVTHHKELSEWFRSQITQQLHYKLVTTTSDGGAHIAHGLTALYVDDPAKAIQEINKTAGAIIAGGILPEIKDKYIRVGHMGASATRDTLQLVIEALAASQ</sequence>
<proteinExistence type="inferred from homology"/>